<dbReference type="OrthoDB" id="960235at2"/>
<sequence length="109" mass="12616">MKKSNIFAYTELKKLVDNLQQPHQSIKETIVTQAAYFHILDPKYFSDELAPEWTGIREKLGYSTTVALKGQQFLKNTMLTQVESITEKECQEIISGIHKILSRLSHEFE</sequence>
<gene>
    <name evidence="1" type="ORF">EZE20_16500</name>
</gene>
<keyword evidence="2" id="KW-1185">Reference proteome</keyword>
<organism evidence="1 2">
    <name type="scientific">Arundinibacter roseus</name>
    <dbReference type="NCBI Taxonomy" id="2070510"/>
    <lineage>
        <taxon>Bacteria</taxon>
        <taxon>Pseudomonadati</taxon>
        <taxon>Bacteroidota</taxon>
        <taxon>Cytophagia</taxon>
        <taxon>Cytophagales</taxon>
        <taxon>Spirosomataceae</taxon>
        <taxon>Arundinibacter</taxon>
    </lineage>
</organism>
<comment type="caution">
    <text evidence="1">The sequence shown here is derived from an EMBL/GenBank/DDBJ whole genome shotgun (WGS) entry which is preliminary data.</text>
</comment>
<protein>
    <submittedName>
        <fullName evidence="1">Uncharacterized protein</fullName>
    </submittedName>
</protein>
<accession>A0A4R4KAG8</accession>
<dbReference type="AlphaFoldDB" id="A0A4R4KAG8"/>
<name>A0A4R4KAG8_9BACT</name>
<evidence type="ECO:0000313" key="2">
    <source>
        <dbReference type="Proteomes" id="UP000295706"/>
    </source>
</evidence>
<proteinExistence type="predicted"/>
<dbReference type="Proteomes" id="UP000295706">
    <property type="component" value="Unassembled WGS sequence"/>
</dbReference>
<dbReference type="EMBL" id="SMJU01000010">
    <property type="protein sequence ID" value="TDB63371.1"/>
    <property type="molecule type" value="Genomic_DNA"/>
</dbReference>
<evidence type="ECO:0000313" key="1">
    <source>
        <dbReference type="EMBL" id="TDB63371.1"/>
    </source>
</evidence>
<dbReference type="RefSeq" id="WP_132119673.1">
    <property type="nucleotide sequence ID" value="NZ_SMJU01000010.1"/>
</dbReference>
<reference evidence="1 2" key="1">
    <citation type="submission" date="2019-02" db="EMBL/GenBank/DDBJ databases">
        <title>Arundinibacter roseus gen. nov., sp. nov., a new member of the family Cytophagaceae.</title>
        <authorList>
            <person name="Szuroczki S."/>
            <person name="Khayer B."/>
            <person name="Sproer C."/>
            <person name="Toumi M."/>
            <person name="Szabo A."/>
            <person name="Felfoldi T."/>
            <person name="Schumann P."/>
            <person name="Toth E."/>
        </authorList>
    </citation>
    <scope>NUCLEOTIDE SEQUENCE [LARGE SCALE GENOMIC DNA]</scope>
    <source>
        <strain evidence="1 2">DMA-k-7a</strain>
    </source>
</reference>